<dbReference type="PANTHER" id="PTHR22976">
    <property type="entry name" value="BIOTIN SYNTHASE"/>
    <property type="match status" value="1"/>
</dbReference>
<keyword evidence="5 14" id="KW-0004">4Fe-4S</keyword>
<dbReference type="UniPathway" id="UPA00078">
    <property type="reaction ID" value="UER00162"/>
</dbReference>
<feature type="binding site" evidence="14 15">
    <location>
        <position position="272"/>
    </location>
    <ligand>
        <name>[2Fe-2S] cluster</name>
        <dbReference type="ChEBI" id="CHEBI:190135"/>
    </ligand>
</feature>
<dbReference type="SMART" id="SM00876">
    <property type="entry name" value="BATS"/>
    <property type="match status" value="1"/>
</dbReference>
<dbReference type="SFLD" id="SFLDG01278">
    <property type="entry name" value="biotin_synthase_like"/>
    <property type="match status" value="1"/>
</dbReference>
<keyword evidence="18" id="KW-1185">Reference proteome</keyword>
<keyword evidence="6 14" id="KW-0808">Transferase</keyword>
<feature type="binding site" evidence="14 15">
    <location>
        <position position="65"/>
    </location>
    <ligand>
        <name>[4Fe-4S] cluster</name>
        <dbReference type="ChEBI" id="CHEBI:49883"/>
        <note>4Fe-4S-S-AdoMet</note>
    </ligand>
</feature>
<evidence type="ECO:0000256" key="11">
    <source>
        <dbReference type="ARBA" id="ARBA00023004"/>
    </source>
</evidence>
<keyword evidence="12 14" id="KW-0411">Iron-sulfur</keyword>
<evidence type="ECO:0000256" key="1">
    <source>
        <dbReference type="ARBA" id="ARBA00004942"/>
    </source>
</evidence>
<protein>
    <recommendedName>
        <fullName evidence="4 14">Biotin synthase</fullName>
        <ecNumber evidence="4 14">2.8.1.6</ecNumber>
    </recommendedName>
</protein>
<feature type="binding site" evidence="14 15">
    <location>
        <position position="202"/>
    </location>
    <ligand>
        <name>[2Fe-2S] cluster</name>
        <dbReference type="ChEBI" id="CHEBI:190135"/>
    </ligand>
</feature>
<comment type="caution">
    <text evidence="14">Lacks conserved residue(s) required for the propagation of feature annotation.</text>
</comment>
<comment type="cofactor">
    <cofactor evidence="15">
        <name>[2Fe-2S] cluster</name>
        <dbReference type="ChEBI" id="CHEBI:190135"/>
    </cofactor>
    <text evidence="15">Binds 1 [2Fe-2S] cluster. The cluster is coordinated with 3 cysteines and 1 arginine.</text>
</comment>
<dbReference type="Pfam" id="PF04055">
    <property type="entry name" value="Radical_SAM"/>
    <property type="match status" value="1"/>
</dbReference>
<evidence type="ECO:0000256" key="4">
    <source>
        <dbReference type="ARBA" id="ARBA00012236"/>
    </source>
</evidence>
<dbReference type="InterPro" id="IPR002684">
    <property type="entry name" value="Biotin_synth/BioAB"/>
</dbReference>
<evidence type="ECO:0000256" key="9">
    <source>
        <dbReference type="ARBA" id="ARBA00022723"/>
    </source>
</evidence>
<dbReference type="SMART" id="SM00729">
    <property type="entry name" value="Elp3"/>
    <property type="match status" value="1"/>
</dbReference>
<evidence type="ECO:0000256" key="5">
    <source>
        <dbReference type="ARBA" id="ARBA00022485"/>
    </source>
</evidence>
<dbReference type="AlphaFoldDB" id="A0A3N1UTU9"/>
<dbReference type="SFLD" id="SFLDG01060">
    <property type="entry name" value="BATS_domain_containing"/>
    <property type="match status" value="1"/>
</dbReference>
<feature type="binding site" evidence="14 15">
    <location>
        <position position="69"/>
    </location>
    <ligand>
        <name>[4Fe-4S] cluster</name>
        <dbReference type="ChEBI" id="CHEBI:49883"/>
        <note>4Fe-4S-S-AdoMet</note>
    </ligand>
</feature>
<evidence type="ECO:0000256" key="3">
    <source>
        <dbReference type="ARBA" id="ARBA00011738"/>
    </source>
</evidence>
<dbReference type="PROSITE" id="PS51918">
    <property type="entry name" value="RADICAL_SAM"/>
    <property type="match status" value="1"/>
</dbReference>
<keyword evidence="8 14" id="KW-0001">2Fe-2S</keyword>
<comment type="caution">
    <text evidence="17">The sequence shown here is derived from an EMBL/GenBank/DDBJ whole genome shotgun (WGS) entry which is preliminary data.</text>
</comment>
<gene>
    <name evidence="14" type="primary">bioB</name>
    <name evidence="17" type="ORF">EDC27_1612</name>
</gene>
<dbReference type="Gene3D" id="3.20.20.70">
    <property type="entry name" value="Aldolase class I"/>
    <property type="match status" value="1"/>
</dbReference>
<evidence type="ECO:0000256" key="14">
    <source>
        <dbReference type="HAMAP-Rule" id="MF_01694"/>
    </source>
</evidence>
<dbReference type="InterPro" id="IPR007197">
    <property type="entry name" value="rSAM"/>
</dbReference>
<organism evidence="17 18">
    <name type="scientific">Desulfosoma caldarium</name>
    <dbReference type="NCBI Taxonomy" id="610254"/>
    <lineage>
        <taxon>Bacteria</taxon>
        <taxon>Pseudomonadati</taxon>
        <taxon>Thermodesulfobacteriota</taxon>
        <taxon>Syntrophobacteria</taxon>
        <taxon>Syntrophobacterales</taxon>
        <taxon>Syntrophobacteraceae</taxon>
        <taxon>Desulfosoma</taxon>
    </lineage>
</organism>
<sequence>MNWIDSLARRVMDGGEVSGSEARALMEIQGSSVYDLLTVANKIARKFKGFQVELCGIVNAKSGRCPEDCAFCAQSMHHRTDAPVYGLRQTDHILAASRNAAAFGAARFGIVAAGTGLDEGRELDRICEAVRQIVHEGYLSPCASLGIVSESVLNQLWKAGLRRYHHNLETARSFFGNICTTHAYEEDVRTVRVAKKLGFSVCCGGIFGMGESEAQRVELALTLRDLAVDSVPINFLVPVPGTPLEFMPPLSPLECLKIIAVYRFVLPRATIRVCAGRERNLGDLASWIFFAGANAMMMGPYLTTAGRRPDMDVKMVRDLGFHVERCDDPPIGQGPADALPHFQTFQQAPGTQENN</sequence>
<evidence type="ECO:0000313" key="17">
    <source>
        <dbReference type="EMBL" id="ROQ93583.1"/>
    </source>
</evidence>
<dbReference type="InterPro" id="IPR058240">
    <property type="entry name" value="rSAM_sf"/>
</dbReference>
<evidence type="ECO:0000313" key="18">
    <source>
        <dbReference type="Proteomes" id="UP000276223"/>
    </source>
</evidence>
<comment type="similarity">
    <text evidence="2 14">Belongs to the radical SAM superfamily. Biotin synthase family.</text>
</comment>
<reference evidence="17 18" key="1">
    <citation type="submission" date="2018-11" db="EMBL/GenBank/DDBJ databases">
        <title>Genomic Encyclopedia of Type Strains, Phase IV (KMG-IV): sequencing the most valuable type-strain genomes for metagenomic binning, comparative biology and taxonomic classification.</title>
        <authorList>
            <person name="Goeker M."/>
        </authorList>
    </citation>
    <scope>NUCLEOTIDE SEQUENCE [LARGE SCALE GENOMIC DNA]</scope>
    <source>
        <strain evidence="17 18">DSM 22027</strain>
    </source>
</reference>
<evidence type="ECO:0000259" key="16">
    <source>
        <dbReference type="PROSITE" id="PS51918"/>
    </source>
</evidence>
<comment type="catalytic activity">
    <reaction evidence="13 14">
        <text>(4R,5S)-dethiobiotin + (sulfur carrier)-SH + 2 reduced [2Fe-2S]-[ferredoxin] + 2 S-adenosyl-L-methionine = (sulfur carrier)-H + biotin + 2 5'-deoxyadenosine + 2 L-methionine + 2 oxidized [2Fe-2S]-[ferredoxin]</text>
        <dbReference type="Rhea" id="RHEA:22060"/>
        <dbReference type="Rhea" id="RHEA-COMP:10000"/>
        <dbReference type="Rhea" id="RHEA-COMP:10001"/>
        <dbReference type="Rhea" id="RHEA-COMP:14737"/>
        <dbReference type="Rhea" id="RHEA-COMP:14739"/>
        <dbReference type="ChEBI" id="CHEBI:17319"/>
        <dbReference type="ChEBI" id="CHEBI:29917"/>
        <dbReference type="ChEBI" id="CHEBI:33737"/>
        <dbReference type="ChEBI" id="CHEBI:33738"/>
        <dbReference type="ChEBI" id="CHEBI:57586"/>
        <dbReference type="ChEBI" id="CHEBI:57844"/>
        <dbReference type="ChEBI" id="CHEBI:59789"/>
        <dbReference type="ChEBI" id="CHEBI:64428"/>
        <dbReference type="ChEBI" id="CHEBI:149473"/>
        <dbReference type="EC" id="2.8.1.6"/>
    </reaction>
</comment>
<comment type="pathway">
    <text evidence="1 14">Cofactor biosynthesis; biotin biosynthesis; biotin from 7,8-diaminononanoate: step 2/2.</text>
</comment>
<evidence type="ECO:0000256" key="6">
    <source>
        <dbReference type="ARBA" id="ARBA00022679"/>
    </source>
</evidence>
<evidence type="ECO:0000256" key="13">
    <source>
        <dbReference type="ARBA" id="ARBA00051157"/>
    </source>
</evidence>
<evidence type="ECO:0000256" key="15">
    <source>
        <dbReference type="PIRSR" id="PIRSR001619-1"/>
    </source>
</evidence>
<name>A0A3N1UTU9_9BACT</name>
<accession>A0A3N1UTU9</accession>
<comment type="cofactor">
    <cofactor evidence="14">
        <name>[2Fe-2S] cluster</name>
        <dbReference type="ChEBI" id="CHEBI:190135"/>
    </cofactor>
    <text evidence="14">Binds 1 [2Fe-2S] cluster. The cluster is coordinated with 3 cysteines and 1 arginine.</text>
</comment>
<dbReference type="PANTHER" id="PTHR22976:SF2">
    <property type="entry name" value="BIOTIN SYNTHASE, MITOCHONDRIAL"/>
    <property type="match status" value="1"/>
</dbReference>
<dbReference type="EMBL" id="RJVA01000011">
    <property type="protein sequence ID" value="ROQ93583.1"/>
    <property type="molecule type" value="Genomic_DNA"/>
</dbReference>
<dbReference type="PIRSF" id="PIRSF001619">
    <property type="entry name" value="Biotin_synth"/>
    <property type="match status" value="1"/>
</dbReference>
<dbReference type="GO" id="GO:0004076">
    <property type="term" value="F:biotin synthase activity"/>
    <property type="evidence" value="ECO:0007669"/>
    <property type="project" value="UniProtKB-UniRule"/>
</dbReference>
<dbReference type="GO" id="GO:0005506">
    <property type="term" value="F:iron ion binding"/>
    <property type="evidence" value="ECO:0007669"/>
    <property type="project" value="UniProtKB-UniRule"/>
</dbReference>
<comment type="cofactor">
    <cofactor evidence="14 15">
        <name>[4Fe-4S] cluster</name>
        <dbReference type="ChEBI" id="CHEBI:49883"/>
    </cofactor>
    <text evidence="14 15">Binds 1 [4Fe-4S] cluster. The cluster is coordinated with 3 cysteines and an exchangeable S-adenosyl-L-methionine.</text>
</comment>
<dbReference type="SFLD" id="SFLDS00029">
    <property type="entry name" value="Radical_SAM"/>
    <property type="match status" value="1"/>
</dbReference>
<evidence type="ECO:0000256" key="7">
    <source>
        <dbReference type="ARBA" id="ARBA00022691"/>
    </source>
</evidence>
<dbReference type="CDD" id="cd01335">
    <property type="entry name" value="Radical_SAM"/>
    <property type="match status" value="1"/>
</dbReference>
<evidence type="ECO:0000256" key="12">
    <source>
        <dbReference type="ARBA" id="ARBA00023014"/>
    </source>
</evidence>
<keyword evidence="10 14" id="KW-0093">Biotin biosynthesis</keyword>
<dbReference type="InterPro" id="IPR006638">
    <property type="entry name" value="Elp3/MiaA/NifB-like_rSAM"/>
</dbReference>
<dbReference type="InterPro" id="IPR024177">
    <property type="entry name" value="Biotin_synthase"/>
</dbReference>
<evidence type="ECO:0000256" key="2">
    <source>
        <dbReference type="ARBA" id="ARBA00010765"/>
    </source>
</evidence>
<dbReference type="OrthoDB" id="9786826at2"/>
<proteinExistence type="inferred from homology"/>
<dbReference type="Pfam" id="PF06968">
    <property type="entry name" value="BATS"/>
    <property type="match status" value="1"/>
</dbReference>
<evidence type="ECO:0000256" key="8">
    <source>
        <dbReference type="ARBA" id="ARBA00022714"/>
    </source>
</evidence>
<dbReference type="InterPro" id="IPR010722">
    <property type="entry name" value="BATS_dom"/>
</dbReference>
<dbReference type="GO" id="GO:0051539">
    <property type="term" value="F:4 iron, 4 sulfur cluster binding"/>
    <property type="evidence" value="ECO:0007669"/>
    <property type="project" value="UniProtKB-KW"/>
</dbReference>
<dbReference type="FunFam" id="3.20.20.70:FF:000026">
    <property type="entry name" value="Biotin synthase"/>
    <property type="match status" value="1"/>
</dbReference>
<feature type="binding site" evidence="14 15">
    <location>
        <position position="142"/>
    </location>
    <ligand>
        <name>[2Fe-2S] cluster</name>
        <dbReference type="ChEBI" id="CHEBI:190135"/>
    </ligand>
</feature>
<comment type="subunit">
    <text evidence="3 14">Homodimer.</text>
</comment>
<feature type="binding site" evidence="14 15">
    <location>
        <position position="72"/>
    </location>
    <ligand>
        <name>[4Fe-4S] cluster</name>
        <dbReference type="ChEBI" id="CHEBI:49883"/>
        <note>4Fe-4S-S-AdoMet</note>
    </ligand>
</feature>
<dbReference type="GO" id="GO:0051537">
    <property type="term" value="F:2 iron, 2 sulfur cluster binding"/>
    <property type="evidence" value="ECO:0007669"/>
    <property type="project" value="UniProtKB-KW"/>
</dbReference>
<dbReference type="EC" id="2.8.1.6" evidence="4 14"/>
<dbReference type="SUPFAM" id="SSF102114">
    <property type="entry name" value="Radical SAM enzymes"/>
    <property type="match status" value="1"/>
</dbReference>
<feature type="domain" description="Radical SAM core" evidence="16">
    <location>
        <begin position="47"/>
        <end position="277"/>
    </location>
</feature>
<dbReference type="InterPro" id="IPR013785">
    <property type="entry name" value="Aldolase_TIM"/>
</dbReference>
<keyword evidence="11 14" id="KW-0408">Iron</keyword>
<dbReference type="GO" id="GO:0009102">
    <property type="term" value="P:biotin biosynthetic process"/>
    <property type="evidence" value="ECO:0007669"/>
    <property type="project" value="UniProtKB-UniRule"/>
</dbReference>
<keyword evidence="7 14" id="KW-0949">S-adenosyl-L-methionine</keyword>
<dbReference type="HAMAP" id="MF_01694">
    <property type="entry name" value="BioB"/>
    <property type="match status" value="1"/>
</dbReference>
<dbReference type="Proteomes" id="UP000276223">
    <property type="component" value="Unassembled WGS sequence"/>
</dbReference>
<dbReference type="NCBIfam" id="TIGR00433">
    <property type="entry name" value="bioB"/>
    <property type="match status" value="1"/>
</dbReference>
<evidence type="ECO:0000256" key="10">
    <source>
        <dbReference type="ARBA" id="ARBA00022756"/>
    </source>
</evidence>
<keyword evidence="9 14" id="KW-0479">Metal-binding</keyword>
<comment type="function">
    <text evidence="14">Catalyzes the conversion of dethiobiotin (DTB) to biotin by the insertion of a sulfur atom into dethiobiotin via a radical-based mechanism.</text>
</comment>